<gene>
    <name evidence="2" type="ORF">GCM10009107_27610</name>
</gene>
<proteinExistence type="predicted"/>
<reference evidence="2 3" key="1">
    <citation type="journal article" date="2019" name="Int. J. Syst. Evol. Microbiol.">
        <title>The Global Catalogue of Microorganisms (GCM) 10K type strain sequencing project: providing services to taxonomists for standard genome sequencing and annotation.</title>
        <authorList>
            <consortium name="The Broad Institute Genomics Platform"/>
            <consortium name="The Broad Institute Genome Sequencing Center for Infectious Disease"/>
            <person name="Wu L."/>
            <person name="Ma J."/>
        </authorList>
    </citation>
    <scope>NUCLEOTIDE SEQUENCE [LARGE SCALE GENOMIC DNA]</scope>
    <source>
        <strain evidence="2 3">JCM 15503</strain>
    </source>
</reference>
<name>A0ABN1K2J1_9BURK</name>
<organism evidence="2 3">
    <name type="scientific">Ideonella azotifigens</name>
    <dbReference type="NCBI Taxonomy" id="513160"/>
    <lineage>
        <taxon>Bacteria</taxon>
        <taxon>Pseudomonadati</taxon>
        <taxon>Pseudomonadota</taxon>
        <taxon>Betaproteobacteria</taxon>
        <taxon>Burkholderiales</taxon>
        <taxon>Sphaerotilaceae</taxon>
        <taxon>Ideonella</taxon>
    </lineage>
</organism>
<evidence type="ECO:0000313" key="2">
    <source>
        <dbReference type="EMBL" id="GAA0753037.1"/>
    </source>
</evidence>
<keyword evidence="3" id="KW-1185">Reference proteome</keyword>
<dbReference type="Proteomes" id="UP001500279">
    <property type="component" value="Unassembled WGS sequence"/>
</dbReference>
<evidence type="ECO:0000259" key="1">
    <source>
        <dbReference type="SMART" id="SM00953"/>
    </source>
</evidence>
<feature type="domain" description="RES" evidence="1">
    <location>
        <begin position="80"/>
        <end position="205"/>
    </location>
</feature>
<sequence>MEAGYPVLAALGWNPCYRLIPSRFPPVSLFDRVARPEELDAVFAVQALTNPRLRQEVGDIQQVAPEDRVSGDGSTPVMAAFCHLNPGGSRFSDGSWGAYYAADSLDAAVAEVCHHRTRFLQATQEPAVELDLRCYVADVVQPLHDLRSAAFGAVHDPDSYTASQALARRLRAEGSWGLAYRSVRFEGGSCVALLRPKALALPVRQGPHIALQWDGERIASWYRKSELRSLAPLAKD</sequence>
<dbReference type="InterPro" id="IPR014914">
    <property type="entry name" value="RES_dom"/>
</dbReference>
<dbReference type="SMART" id="SM00953">
    <property type="entry name" value="RES"/>
    <property type="match status" value="1"/>
</dbReference>
<dbReference type="RefSeq" id="WP_231012838.1">
    <property type="nucleotide sequence ID" value="NZ_BAAAEW010000016.1"/>
</dbReference>
<accession>A0ABN1K2J1</accession>
<dbReference type="Pfam" id="PF08808">
    <property type="entry name" value="RES"/>
    <property type="match status" value="1"/>
</dbReference>
<protein>
    <submittedName>
        <fullName evidence="2">RES family NAD+ phosphorylase</fullName>
    </submittedName>
</protein>
<evidence type="ECO:0000313" key="3">
    <source>
        <dbReference type="Proteomes" id="UP001500279"/>
    </source>
</evidence>
<dbReference type="EMBL" id="BAAAEW010000016">
    <property type="protein sequence ID" value="GAA0753037.1"/>
    <property type="molecule type" value="Genomic_DNA"/>
</dbReference>
<comment type="caution">
    <text evidence="2">The sequence shown here is derived from an EMBL/GenBank/DDBJ whole genome shotgun (WGS) entry which is preliminary data.</text>
</comment>